<proteinExistence type="inferred from homology"/>
<evidence type="ECO:0000313" key="5">
    <source>
        <dbReference type="Proteomes" id="UP000694866"/>
    </source>
</evidence>
<dbReference type="PANTHER" id="PTHR15565:SF0">
    <property type="entry name" value="PROTEIN AATF"/>
    <property type="match status" value="1"/>
</dbReference>
<feature type="region of interest" description="Disordered" evidence="2">
    <location>
        <begin position="15"/>
        <end position="154"/>
    </location>
</feature>
<dbReference type="KEGG" id="fas:105273594"/>
<dbReference type="GeneID" id="105273594"/>
<sequence>MSSKKSNLADKINSLITAAPENFGSDDETEDTRAKIVERYEESESDEGLTSSIRRQNIDLLDEVDERYKGKKVSRKDLYGEESSDEEEAEESEASEGSSDDKNAEESSEGDTVEGSEPEEDENEDEEESNDEEDAEVDEDNPLRRNRDPSINFKNLNTRNLHRDIDKGQAVREQLKLWEHLLEMRIQFQKCLVTSNQLPQFDSYKKFTPDKEFVKNKDETTSKLTNLLEGLLQVQEKLFRNNSETKSLLSKKRGEEKEEENPMDEEIASDTDEEVEASEREKREDNEEDVEQPLKKKRRTLKEYESVLHERHENVRSFRNSVIQKWNDKTKLAAGNATKGTSQSVVKQIEFLLNDKSKLIKRTQLKRSEYKVAGKESTEDTDEDGRRTQEHDTEIYDDDDFYHQLLRELIEQKSADITDPIQLSKQWIQLQNMRSKMKRKIDTRATKGRRIRYNVHTKLVNFMAPITVNDTWTDLAKNELYNSLFGRIKAVEGTRSESAQDS</sequence>
<dbReference type="AlphaFoldDB" id="A0A9R1TSY1"/>
<evidence type="ECO:0000256" key="2">
    <source>
        <dbReference type="SAM" id="MobiDB-lite"/>
    </source>
</evidence>
<dbReference type="CTD" id="26574"/>
<feature type="region of interest" description="Disordered" evidence="2">
    <location>
        <begin position="370"/>
        <end position="391"/>
    </location>
</feature>
<dbReference type="OrthoDB" id="5783963at2759"/>
<evidence type="ECO:0000256" key="1">
    <source>
        <dbReference type="ARBA" id="ARBA00008966"/>
    </source>
</evidence>
<feature type="compositionally biased region" description="Basic and acidic residues" evidence="2">
    <location>
        <begin position="31"/>
        <end position="42"/>
    </location>
</feature>
<dbReference type="GO" id="GO:0006357">
    <property type="term" value="P:regulation of transcription by RNA polymerase II"/>
    <property type="evidence" value="ECO:0007669"/>
    <property type="project" value="TreeGrafter"/>
</dbReference>
<accession>A0A9R1TSY1</accession>
<organism evidence="5 6">
    <name type="scientific">Fopius arisanus</name>
    <dbReference type="NCBI Taxonomy" id="64838"/>
    <lineage>
        <taxon>Eukaryota</taxon>
        <taxon>Metazoa</taxon>
        <taxon>Ecdysozoa</taxon>
        <taxon>Arthropoda</taxon>
        <taxon>Hexapoda</taxon>
        <taxon>Insecta</taxon>
        <taxon>Pterygota</taxon>
        <taxon>Neoptera</taxon>
        <taxon>Endopterygota</taxon>
        <taxon>Hymenoptera</taxon>
        <taxon>Apocrita</taxon>
        <taxon>Ichneumonoidea</taxon>
        <taxon>Braconidae</taxon>
        <taxon>Opiinae</taxon>
        <taxon>Fopius</taxon>
    </lineage>
</organism>
<protein>
    <submittedName>
        <fullName evidence="6">Protein AATF</fullName>
    </submittedName>
</protein>
<name>A0A9R1TSY1_9HYME</name>
<feature type="domain" description="Apoptosis-antagonizing transcription factor C-terminal" evidence="3">
    <location>
        <begin position="402"/>
        <end position="485"/>
    </location>
</feature>
<gene>
    <name evidence="6" type="primary">Aatf</name>
</gene>
<comment type="similarity">
    <text evidence="1">Belongs to the AATF family.</text>
</comment>
<feature type="compositionally biased region" description="Acidic residues" evidence="2">
    <location>
        <begin position="106"/>
        <end position="140"/>
    </location>
</feature>
<evidence type="ECO:0000259" key="4">
    <source>
        <dbReference type="Pfam" id="PF13339"/>
    </source>
</evidence>
<dbReference type="InterPro" id="IPR025160">
    <property type="entry name" value="AATF"/>
</dbReference>
<dbReference type="GO" id="GO:0005730">
    <property type="term" value="C:nucleolus"/>
    <property type="evidence" value="ECO:0007669"/>
    <property type="project" value="TreeGrafter"/>
</dbReference>
<dbReference type="Pfam" id="PF13339">
    <property type="entry name" value="AATF-Che1"/>
    <property type="match status" value="1"/>
</dbReference>
<dbReference type="Pfam" id="PF08164">
    <property type="entry name" value="TRAUB"/>
    <property type="match status" value="1"/>
</dbReference>
<feature type="compositionally biased region" description="Acidic residues" evidence="2">
    <location>
        <begin position="257"/>
        <end position="276"/>
    </location>
</feature>
<reference evidence="6" key="1">
    <citation type="submission" date="2025-08" db="UniProtKB">
        <authorList>
            <consortium name="RefSeq"/>
        </authorList>
    </citation>
    <scope>IDENTIFICATION</scope>
    <source>
        <strain evidence="6">USDA-PBARC FA_bdor</strain>
        <tissue evidence="6">Whole organism</tissue>
    </source>
</reference>
<dbReference type="InterPro" id="IPR012617">
    <property type="entry name" value="AATF_C"/>
</dbReference>
<feature type="region of interest" description="Disordered" evidence="2">
    <location>
        <begin position="246"/>
        <end position="297"/>
    </location>
</feature>
<dbReference type="RefSeq" id="XP_011314421.1">
    <property type="nucleotide sequence ID" value="XM_011316119.1"/>
</dbReference>
<keyword evidence="5" id="KW-1185">Reference proteome</keyword>
<dbReference type="Proteomes" id="UP000694866">
    <property type="component" value="Unplaced"/>
</dbReference>
<evidence type="ECO:0000313" key="6">
    <source>
        <dbReference type="RefSeq" id="XP_011314421.1"/>
    </source>
</evidence>
<dbReference type="InterPro" id="IPR039223">
    <property type="entry name" value="AATF/Bfr2"/>
</dbReference>
<dbReference type="PANTHER" id="PTHR15565">
    <property type="entry name" value="AATF PROTEIN APOPTOSIS ANTAGONIZING TRANSCRIPTION FACTOR"/>
    <property type="match status" value="1"/>
</dbReference>
<feature type="compositionally biased region" description="Acidic residues" evidence="2">
    <location>
        <begin position="80"/>
        <end position="94"/>
    </location>
</feature>
<feature type="domain" description="AATF leucine zipper-containing" evidence="4">
    <location>
        <begin position="164"/>
        <end position="329"/>
    </location>
</feature>
<evidence type="ECO:0000259" key="3">
    <source>
        <dbReference type="Pfam" id="PF08164"/>
    </source>
</evidence>